<dbReference type="InterPro" id="IPR055647">
    <property type="entry name" value="DUF7223"/>
</dbReference>
<dbReference type="OrthoDB" id="73875at2759"/>
<sequence>MARTGTLAFLAFVITAVTASNDWSKPCFSGVCEYDMIGAGNATTSGTLKIWGPTTAISDVTPAAGWNILNCSPDLLAQDIRLVCQDGKTEACNHLFSNTTTLGNAVGKVVRLPENCGKSAFAIVTNAQVSQDQSIPANSKVSRRDGSQPVVHALSLATKFTGKRAAEDAVHFALRSANTPGANGDLPIPPPKDGAQRRRRSPAGNNTRIAGEARGFWDWVDGIIDDITGLDDWSINDGFTITGIDVDNTYTLLDETISCPPVTAGVSVTCNAQAYAAVYIGAVATGTYVPPWIDEFALVSSVSANFGGSLNLHASAAGTADSGSVTLFEAGLPGLDWPGVLTIGPTFKIDAQASANLNANVDANVGLNYAINQALFTYPPQTTPTGNYGVGNTPLTISASASGSVSGNINGRIVPSVNFGLSALEGAASAEVFLNMEANAAVTLSASGSISGGNSVSTSGTYNGCVGVNGGLSVNAGASGDLFGLWSDSTQVALWNHDYQIYNKCFGPGASRRSLADITPPRPWKRGLQCTTTSAEQPIVSTTIPASSIKQL</sequence>
<comment type="caution">
    <text evidence="4">The sequence shown here is derived from an EMBL/GenBank/DDBJ whole genome shotgun (WGS) entry which is preliminary data.</text>
</comment>
<keyword evidence="2" id="KW-0732">Signal</keyword>
<evidence type="ECO:0000256" key="1">
    <source>
        <dbReference type="SAM" id="MobiDB-lite"/>
    </source>
</evidence>
<evidence type="ECO:0000313" key="5">
    <source>
        <dbReference type="Proteomes" id="UP000807306"/>
    </source>
</evidence>
<evidence type="ECO:0000313" key="4">
    <source>
        <dbReference type="EMBL" id="KAF9526795.1"/>
    </source>
</evidence>
<feature type="region of interest" description="Disordered" evidence="1">
    <location>
        <begin position="176"/>
        <end position="207"/>
    </location>
</feature>
<feature type="chain" id="PRO_5040191419" description="DUF7223 domain-containing protein" evidence="2">
    <location>
        <begin position="20"/>
        <end position="552"/>
    </location>
</feature>
<feature type="domain" description="DUF7223" evidence="3">
    <location>
        <begin position="300"/>
        <end position="506"/>
    </location>
</feature>
<reference evidence="4" key="1">
    <citation type="submission" date="2020-11" db="EMBL/GenBank/DDBJ databases">
        <authorList>
            <consortium name="DOE Joint Genome Institute"/>
            <person name="Ahrendt S."/>
            <person name="Riley R."/>
            <person name="Andreopoulos W."/>
            <person name="Labutti K."/>
            <person name="Pangilinan J."/>
            <person name="Ruiz-Duenas F.J."/>
            <person name="Barrasa J.M."/>
            <person name="Sanchez-Garcia M."/>
            <person name="Camarero S."/>
            <person name="Miyauchi S."/>
            <person name="Serrano A."/>
            <person name="Linde D."/>
            <person name="Babiker R."/>
            <person name="Drula E."/>
            <person name="Ayuso-Fernandez I."/>
            <person name="Pacheco R."/>
            <person name="Padilla G."/>
            <person name="Ferreira P."/>
            <person name="Barriuso J."/>
            <person name="Kellner H."/>
            <person name="Castanera R."/>
            <person name="Alfaro M."/>
            <person name="Ramirez L."/>
            <person name="Pisabarro A.G."/>
            <person name="Kuo A."/>
            <person name="Tritt A."/>
            <person name="Lipzen A."/>
            <person name="He G."/>
            <person name="Yan M."/>
            <person name="Ng V."/>
            <person name="Cullen D."/>
            <person name="Martin F."/>
            <person name="Rosso M.-N."/>
            <person name="Henrissat B."/>
            <person name="Hibbett D."/>
            <person name="Martinez A.T."/>
            <person name="Grigoriev I.V."/>
        </authorList>
    </citation>
    <scope>NUCLEOTIDE SEQUENCE</scope>
    <source>
        <strain evidence="4">CBS 506.95</strain>
    </source>
</reference>
<proteinExistence type="predicted"/>
<feature type="signal peptide" evidence="2">
    <location>
        <begin position="1"/>
        <end position="19"/>
    </location>
</feature>
<dbReference type="Proteomes" id="UP000807306">
    <property type="component" value="Unassembled WGS sequence"/>
</dbReference>
<gene>
    <name evidence="4" type="ORF">CPB83DRAFT_794315</name>
</gene>
<keyword evidence="5" id="KW-1185">Reference proteome</keyword>
<accession>A0A9P6ED42</accession>
<protein>
    <recommendedName>
        <fullName evidence="3">DUF7223 domain-containing protein</fullName>
    </recommendedName>
</protein>
<dbReference type="Pfam" id="PF23865">
    <property type="entry name" value="DUF7223"/>
    <property type="match status" value="1"/>
</dbReference>
<evidence type="ECO:0000256" key="2">
    <source>
        <dbReference type="SAM" id="SignalP"/>
    </source>
</evidence>
<evidence type="ECO:0000259" key="3">
    <source>
        <dbReference type="Pfam" id="PF23865"/>
    </source>
</evidence>
<organism evidence="4 5">
    <name type="scientific">Crepidotus variabilis</name>
    <dbReference type="NCBI Taxonomy" id="179855"/>
    <lineage>
        <taxon>Eukaryota</taxon>
        <taxon>Fungi</taxon>
        <taxon>Dikarya</taxon>
        <taxon>Basidiomycota</taxon>
        <taxon>Agaricomycotina</taxon>
        <taxon>Agaricomycetes</taxon>
        <taxon>Agaricomycetidae</taxon>
        <taxon>Agaricales</taxon>
        <taxon>Agaricineae</taxon>
        <taxon>Crepidotaceae</taxon>
        <taxon>Crepidotus</taxon>
    </lineage>
</organism>
<name>A0A9P6ED42_9AGAR</name>
<dbReference type="EMBL" id="MU157867">
    <property type="protein sequence ID" value="KAF9526795.1"/>
    <property type="molecule type" value="Genomic_DNA"/>
</dbReference>
<dbReference type="AlphaFoldDB" id="A0A9P6ED42"/>